<dbReference type="InterPro" id="IPR024529">
    <property type="entry name" value="ECF_trnsprt_substrate-spec"/>
</dbReference>
<gene>
    <name evidence="10" type="ORF">SAMN05216438_10181</name>
</gene>
<comment type="function">
    <text evidence="8">Probably a riboflavin-binding protein that interacts with the energy-coupling factor (ECF) ABC-transporter complex.</text>
</comment>
<dbReference type="PANTHER" id="PTHR38438">
    <property type="entry name" value="RIBOFLAVIN TRANSPORTER RIBU"/>
    <property type="match status" value="1"/>
</dbReference>
<evidence type="ECO:0000256" key="6">
    <source>
        <dbReference type="ARBA" id="ARBA00022989"/>
    </source>
</evidence>
<dbReference type="EMBL" id="FOTJ01000001">
    <property type="protein sequence ID" value="SFL06964.1"/>
    <property type="molecule type" value="Genomic_DNA"/>
</dbReference>
<feature type="transmembrane region" description="Helical" evidence="9">
    <location>
        <begin position="154"/>
        <end position="183"/>
    </location>
</feature>
<evidence type="ECO:0000256" key="3">
    <source>
        <dbReference type="ARBA" id="ARBA00022448"/>
    </source>
</evidence>
<evidence type="ECO:0000256" key="4">
    <source>
        <dbReference type="ARBA" id="ARBA00022475"/>
    </source>
</evidence>
<evidence type="ECO:0000256" key="2">
    <source>
        <dbReference type="ARBA" id="ARBA00005540"/>
    </source>
</evidence>
<evidence type="ECO:0000313" key="11">
    <source>
        <dbReference type="Proteomes" id="UP000181969"/>
    </source>
</evidence>
<dbReference type="GO" id="GO:0032217">
    <property type="term" value="F:riboflavin transmembrane transporter activity"/>
    <property type="evidence" value="ECO:0007669"/>
    <property type="project" value="UniProtKB-UniRule"/>
</dbReference>
<feature type="transmembrane region" description="Helical" evidence="9">
    <location>
        <begin position="12"/>
        <end position="32"/>
    </location>
</feature>
<keyword evidence="6 9" id="KW-1133">Transmembrane helix</keyword>
<accession>A0A1I4EMM7</accession>
<dbReference type="OrthoDB" id="9809216at2"/>
<sequence length="194" mass="21577">MSNSKTRRLTLIAMLSAISFVLSYPMFQFPLVPSASFLKIDFTILPILIGLFMLGLSSAFAILIIRSLLWLLLNSDGVNTYIGLPMNIIAVSVFVLVLWFFLRHRFSLRNYIMATILGTLALTAVQVVLNYVYAIPLYSMFAHFDIATMFPGGISAYIGVVVVFNILQGLIFAGSFALLYWALRGSKAIKFINA</sequence>
<evidence type="ECO:0000256" key="7">
    <source>
        <dbReference type="ARBA" id="ARBA00023136"/>
    </source>
</evidence>
<feature type="transmembrane region" description="Helical" evidence="9">
    <location>
        <begin position="44"/>
        <end position="69"/>
    </location>
</feature>
<dbReference type="Pfam" id="PF12822">
    <property type="entry name" value="ECF_trnsprt"/>
    <property type="match status" value="1"/>
</dbReference>
<name>A0A1I4EMM7_9LACT</name>
<evidence type="ECO:0000256" key="5">
    <source>
        <dbReference type="ARBA" id="ARBA00022692"/>
    </source>
</evidence>
<keyword evidence="4 8" id="KW-1003">Cell membrane</keyword>
<dbReference type="RefSeq" id="WP_074749846.1">
    <property type="nucleotide sequence ID" value="NZ_CP141717.1"/>
</dbReference>
<dbReference type="PANTHER" id="PTHR38438:SF1">
    <property type="entry name" value="RIBOFLAVIN TRANSPORTER RIBU"/>
    <property type="match status" value="1"/>
</dbReference>
<feature type="transmembrane region" description="Helical" evidence="9">
    <location>
        <begin position="114"/>
        <end position="134"/>
    </location>
</feature>
<comment type="similarity">
    <text evidence="2 8">Belongs to the prokaryotic riboflavin transporter (P-RFT) (TC 2.A.87) family.</text>
</comment>
<dbReference type="PIRSF" id="PIRSF037778">
    <property type="entry name" value="UCP037778_transp_RibU"/>
    <property type="match status" value="1"/>
</dbReference>
<evidence type="ECO:0000313" key="10">
    <source>
        <dbReference type="EMBL" id="SFL06964.1"/>
    </source>
</evidence>
<keyword evidence="3 8" id="KW-0813">Transport</keyword>
<dbReference type="GO" id="GO:0005886">
    <property type="term" value="C:plasma membrane"/>
    <property type="evidence" value="ECO:0007669"/>
    <property type="project" value="UniProtKB-SubCell"/>
</dbReference>
<evidence type="ECO:0000256" key="9">
    <source>
        <dbReference type="SAM" id="Phobius"/>
    </source>
</evidence>
<protein>
    <recommendedName>
        <fullName evidence="8">Riboflavin transporter</fullName>
    </recommendedName>
</protein>
<proteinExistence type="inferred from homology"/>
<dbReference type="Gene3D" id="1.10.1760.20">
    <property type="match status" value="1"/>
</dbReference>
<dbReference type="InterPro" id="IPR025720">
    <property type="entry name" value="RibU"/>
</dbReference>
<comment type="subcellular location">
    <subcellularLocation>
        <location evidence="1">Cell membrane</location>
        <topology evidence="1">Multi-pass membrane protein</topology>
    </subcellularLocation>
</comment>
<evidence type="ECO:0000256" key="1">
    <source>
        <dbReference type="ARBA" id="ARBA00004651"/>
    </source>
</evidence>
<keyword evidence="7 8" id="KW-0472">Membrane</keyword>
<dbReference type="Proteomes" id="UP000181969">
    <property type="component" value="Unassembled WGS sequence"/>
</dbReference>
<feature type="transmembrane region" description="Helical" evidence="9">
    <location>
        <begin position="81"/>
        <end position="102"/>
    </location>
</feature>
<organism evidence="10 11">
    <name type="scientific">Lactococcus garvieae</name>
    <dbReference type="NCBI Taxonomy" id="1363"/>
    <lineage>
        <taxon>Bacteria</taxon>
        <taxon>Bacillati</taxon>
        <taxon>Bacillota</taxon>
        <taxon>Bacilli</taxon>
        <taxon>Lactobacillales</taxon>
        <taxon>Streptococcaceae</taxon>
        <taxon>Lactococcus</taxon>
    </lineage>
</organism>
<reference evidence="10 11" key="1">
    <citation type="submission" date="2016-10" db="EMBL/GenBank/DDBJ databases">
        <authorList>
            <person name="de Groot N.N."/>
        </authorList>
    </citation>
    <scope>NUCLEOTIDE SEQUENCE [LARGE SCALE GENOMIC DNA]</scope>
    <source>
        <strain evidence="10 11">M79</strain>
    </source>
</reference>
<evidence type="ECO:0000256" key="8">
    <source>
        <dbReference type="PIRNR" id="PIRNR037778"/>
    </source>
</evidence>
<dbReference type="AlphaFoldDB" id="A0A1I4EMM7"/>
<keyword evidence="5 9" id="KW-0812">Transmembrane</keyword>